<dbReference type="Proteomes" id="UP000184128">
    <property type="component" value="Unassembled WGS sequence"/>
</dbReference>
<dbReference type="InterPro" id="IPR003439">
    <property type="entry name" value="ABC_transporter-like_ATP-bd"/>
</dbReference>
<dbReference type="PANTHER" id="PTHR42939:SF1">
    <property type="entry name" value="ABC TRANSPORTER ATP-BINDING PROTEIN ALBC-RELATED"/>
    <property type="match status" value="1"/>
</dbReference>
<proteinExistence type="predicted"/>
<protein>
    <submittedName>
        <fullName evidence="5">ABC-2 type transport system ATP-binding protein</fullName>
    </submittedName>
</protein>
<dbReference type="RefSeq" id="WP_073296999.1">
    <property type="nucleotide sequence ID" value="NZ_FQUF01000011.1"/>
</dbReference>
<dbReference type="EMBL" id="FQUF01000011">
    <property type="protein sequence ID" value="SHE66815.1"/>
    <property type="molecule type" value="Genomic_DNA"/>
</dbReference>
<dbReference type="SMART" id="SM00382">
    <property type="entry name" value="AAA"/>
    <property type="match status" value="1"/>
</dbReference>
<dbReference type="Gene3D" id="3.40.50.300">
    <property type="entry name" value="P-loop containing nucleotide triphosphate hydrolases"/>
    <property type="match status" value="1"/>
</dbReference>
<dbReference type="InterPro" id="IPR051782">
    <property type="entry name" value="ABC_Transporter_VariousFunc"/>
</dbReference>
<dbReference type="InterPro" id="IPR003593">
    <property type="entry name" value="AAA+_ATPase"/>
</dbReference>
<dbReference type="PANTHER" id="PTHR42939">
    <property type="entry name" value="ABC TRANSPORTER ATP-BINDING PROTEIN ALBC-RELATED"/>
    <property type="match status" value="1"/>
</dbReference>
<evidence type="ECO:0000256" key="1">
    <source>
        <dbReference type="ARBA" id="ARBA00022448"/>
    </source>
</evidence>
<evidence type="ECO:0000256" key="3">
    <source>
        <dbReference type="ARBA" id="ARBA00022840"/>
    </source>
</evidence>
<evidence type="ECO:0000259" key="4">
    <source>
        <dbReference type="PROSITE" id="PS50893"/>
    </source>
</evidence>
<dbReference type="GO" id="GO:0016887">
    <property type="term" value="F:ATP hydrolysis activity"/>
    <property type="evidence" value="ECO:0007669"/>
    <property type="project" value="InterPro"/>
</dbReference>
<keyword evidence="6" id="KW-1185">Reference proteome</keyword>
<reference evidence="5 6" key="1">
    <citation type="submission" date="2016-11" db="EMBL/GenBank/DDBJ databases">
        <authorList>
            <person name="Jaros S."/>
            <person name="Januszkiewicz K."/>
            <person name="Wedrychowicz H."/>
        </authorList>
    </citation>
    <scope>NUCLEOTIDE SEQUENCE [LARGE SCALE GENOMIC DNA]</scope>
    <source>
        <strain evidence="5 6">DSM 15692</strain>
    </source>
</reference>
<dbReference type="Pfam" id="PF00005">
    <property type="entry name" value="ABC_tran"/>
    <property type="match status" value="1"/>
</dbReference>
<feature type="domain" description="ABC transporter" evidence="4">
    <location>
        <begin position="2"/>
        <end position="224"/>
    </location>
</feature>
<dbReference type="InterPro" id="IPR027417">
    <property type="entry name" value="P-loop_NTPase"/>
</dbReference>
<dbReference type="AlphaFoldDB" id="A0A1M4VD14"/>
<dbReference type="OrthoDB" id="9804819at2"/>
<keyword evidence="3 5" id="KW-0067">ATP-binding</keyword>
<dbReference type="GO" id="GO:0005524">
    <property type="term" value="F:ATP binding"/>
    <property type="evidence" value="ECO:0007669"/>
    <property type="project" value="UniProtKB-KW"/>
</dbReference>
<evidence type="ECO:0000313" key="5">
    <source>
        <dbReference type="EMBL" id="SHE66815.1"/>
    </source>
</evidence>
<sequence length="244" mass="28092">MIEVKDVYKKYGKKKVLNGINFTIPKGKISSLIGINGAGKTTILNHIMNLLPVTSGEILIDGEKFSPKDYEKLSFIPDAAIMLPEMKIREAMDFMQEFYDTWNEERAQEILTFFRLNEKDKINTLSKGNVAKVNLLLGLSLDVDYVLMDEPFSGIDIFTREQIAEVFTSYLVEDKGVLITTHEIHEIEFLVDRVILMDEGIVLREFNVEEVRENEGRSIVDIMREVYMPYADELNHHQPNRLGK</sequence>
<evidence type="ECO:0000313" key="6">
    <source>
        <dbReference type="Proteomes" id="UP000184128"/>
    </source>
</evidence>
<keyword evidence="1" id="KW-0813">Transport</keyword>
<dbReference type="SUPFAM" id="SSF52540">
    <property type="entry name" value="P-loop containing nucleoside triphosphate hydrolases"/>
    <property type="match status" value="1"/>
</dbReference>
<evidence type="ECO:0000256" key="2">
    <source>
        <dbReference type="ARBA" id="ARBA00022741"/>
    </source>
</evidence>
<dbReference type="PROSITE" id="PS50893">
    <property type="entry name" value="ABC_TRANSPORTER_2"/>
    <property type="match status" value="1"/>
</dbReference>
<accession>A0A1M4VD14</accession>
<keyword evidence="2" id="KW-0547">Nucleotide-binding</keyword>
<name>A0A1M4VD14_9LACT</name>
<organism evidence="5 6">
    <name type="scientific">Atopostipes suicloacalis DSM 15692</name>
    <dbReference type="NCBI Taxonomy" id="1121025"/>
    <lineage>
        <taxon>Bacteria</taxon>
        <taxon>Bacillati</taxon>
        <taxon>Bacillota</taxon>
        <taxon>Bacilli</taxon>
        <taxon>Lactobacillales</taxon>
        <taxon>Carnobacteriaceae</taxon>
        <taxon>Atopostipes</taxon>
    </lineage>
</organism>
<gene>
    <name evidence="5" type="ORF">SAMN02745249_00883</name>
</gene>
<dbReference type="STRING" id="1121025.SAMN02745249_00883"/>